<dbReference type="PRINTS" id="PR00984">
    <property type="entry name" value="TRNASYNTHILE"/>
</dbReference>
<keyword evidence="5 15" id="KW-0963">Cytoplasm</keyword>
<dbReference type="PANTHER" id="PTHR42780:SF1">
    <property type="entry name" value="ISOLEUCINE--TRNA LIGASE, CYTOPLASMIC"/>
    <property type="match status" value="1"/>
</dbReference>
<evidence type="ECO:0000256" key="6">
    <source>
        <dbReference type="ARBA" id="ARBA00022598"/>
    </source>
</evidence>
<comment type="function">
    <text evidence="13 15">Catalyzes the attachment of isoleucine to tRNA(Ile). As IleRS can inadvertently accommodate and process structurally similar amino acids such as valine, to avoid such errors it has two additional distinct tRNA(Ile)-dependent editing activities. One activity is designated as 'pretransfer' editing and involves the hydrolysis of activated Val-AMP. The other activity is designated 'posttransfer' editing and involves deacylation of mischarged Val-tRNA(Ile).</text>
</comment>
<keyword evidence="9 15" id="KW-0862">Zinc</keyword>
<dbReference type="InterPro" id="IPR001412">
    <property type="entry name" value="aa-tRNA-synth_I_CS"/>
</dbReference>
<evidence type="ECO:0000256" key="11">
    <source>
        <dbReference type="ARBA" id="ARBA00022917"/>
    </source>
</evidence>
<evidence type="ECO:0000256" key="12">
    <source>
        <dbReference type="ARBA" id="ARBA00023146"/>
    </source>
</evidence>
<dbReference type="FunFam" id="3.40.50.620:FF:000075">
    <property type="entry name" value="Isoleucine--tRNA ligase"/>
    <property type="match status" value="1"/>
</dbReference>
<dbReference type="SUPFAM" id="SSF52374">
    <property type="entry name" value="Nucleotidylyl transferase"/>
    <property type="match status" value="1"/>
</dbReference>
<protein>
    <recommendedName>
        <fullName evidence="15">Isoleucine--tRNA ligase</fullName>
        <ecNumber evidence="15">6.1.1.5</ecNumber>
    </recommendedName>
    <alternativeName>
        <fullName evidence="15">Isoleucyl-tRNA synthetase</fullName>
        <shortName evidence="15">IleRS</shortName>
    </alternativeName>
</protein>
<reference evidence="19 20" key="1">
    <citation type="submission" date="2020-08" db="EMBL/GenBank/DDBJ databases">
        <title>Sequencing the genomes of 1000 actinobacteria strains.</title>
        <authorList>
            <person name="Klenk H.-P."/>
        </authorList>
    </citation>
    <scope>NUCLEOTIDE SEQUENCE [LARGE SCALE GENOMIC DNA]</scope>
    <source>
        <strain evidence="19 20">DSM 22826</strain>
    </source>
</reference>
<feature type="binding site" evidence="15">
    <location>
        <position position="656"/>
    </location>
    <ligand>
        <name>ATP</name>
        <dbReference type="ChEBI" id="CHEBI:30616"/>
    </ligand>
</feature>
<keyword evidence="6 15" id="KW-0436">Ligase</keyword>
<dbReference type="Pfam" id="PF00133">
    <property type="entry name" value="tRNA-synt_1"/>
    <property type="match status" value="1"/>
</dbReference>
<evidence type="ECO:0000256" key="5">
    <source>
        <dbReference type="ARBA" id="ARBA00022490"/>
    </source>
</evidence>
<dbReference type="InterPro" id="IPR009080">
    <property type="entry name" value="tRNAsynth_Ia_anticodon-bd"/>
</dbReference>
<evidence type="ECO:0000259" key="17">
    <source>
        <dbReference type="Pfam" id="PF00133"/>
    </source>
</evidence>
<dbReference type="SUPFAM" id="SSF50677">
    <property type="entry name" value="ValRS/IleRS/LeuRS editing domain"/>
    <property type="match status" value="1"/>
</dbReference>
<dbReference type="GO" id="GO:0005524">
    <property type="term" value="F:ATP binding"/>
    <property type="evidence" value="ECO:0007669"/>
    <property type="project" value="UniProtKB-UniRule"/>
</dbReference>
<dbReference type="InterPro" id="IPR014729">
    <property type="entry name" value="Rossmann-like_a/b/a_fold"/>
</dbReference>
<evidence type="ECO:0000256" key="9">
    <source>
        <dbReference type="ARBA" id="ARBA00022833"/>
    </source>
</evidence>
<dbReference type="GO" id="GO:0004822">
    <property type="term" value="F:isoleucine-tRNA ligase activity"/>
    <property type="evidence" value="ECO:0007669"/>
    <property type="project" value="UniProtKB-UniRule"/>
</dbReference>
<dbReference type="InterPro" id="IPR023586">
    <property type="entry name" value="Ile-tRNA-ligase_type2"/>
</dbReference>
<dbReference type="GO" id="GO:0006428">
    <property type="term" value="P:isoleucyl-tRNA aminoacylation"/>
    <property type="evidence" value="ECO:0007669"/>
    <property type="project" value="UniProtKB-UniRule"/>
</dbReference>
<dbReference type="Proteomes" id="UP000523000">
    <property type="component" value="Unassembled WGS sequence"/>
</dbReference>
<evidence type="ECO:0000313" key="19">
    <source>
        <dbReference type="EMBL" id="MBB2996950.1"/>
    </source>
</evidence>
<keyword evidence="7 15" id="KW-0479">Metal-binding</keyword>
<keyword evidence="12 15" id="KW-0030">Aminoacyl-tRNA synthetase</keyword>
<gene>
    <name evidence="15" type="primary">ileS</name>
    <name evidence="19" type="ORF">E9229_003197</name>
</gene>
<evidence type="ECO:0000256" key="7">
    <source>
        <dbReference type="ARBA" id="ARBA00022723"/>
    </source>
</evidence>
<dbReference type="CDD" id="cd00818">
    <property type="entry name" value="IleRS_core"/>
    <property type="match status" value="1"/>
</dbReference>
<organism evidence="19 20">
    <name type="scientific">Paeniglutamicibacter cryotolerans</name>
    <dbReference type="NCBI Taxonomy" id="670079"/>
    <lineage>
        <taxon>Bacteria</taxon>
        <taxon>Bacillati</taxon>
        <taxon>Actinomycetota</taxon>
        <taxon>Actinomycetes</taxon>
        <taxon>Micrococcales</taxon>
        <taxon>Micrococcaceae</taxon>
        <taxon>Paeniglutamicibacter</taxon>
    </lineage>
</organism>
<dbReference type="Gene3D" id="1.10.730.10">
    <property type="entry name" value="Isoleucyl-tRNA Synthetase, Domain 1"/>
    <property type="match status" value="1"/>
</dbReference>
<dbReference type="GO" id="GO:0002161">
    <property type="term" value="F:aminoacyl-tRNA deacylase activity"/>
    <property type="evidence" value="ECO:0007669"/>
    <property type="project" value="InterPro"/>
</dbReference>
<comment type="caution">
    <text evidence="19">The sequence shown here is derived from an EMBL/GenBank/DDBJ whole genome shotgun (WGS) entry which is preliminary data.</text>
</comment>
<dbReference type="InterPro" id="IPR002301">
    <property type="entry name" value="Ile-tRNA-ligase"/>
</dbReference>
<dbReference type="Gene3D" id="3.40.50.620">
    <property type="entry name" value="HUPs"/>
    <property type="match status" value="2"/>
</dbReference>
<dbReference type="GO" id="GO:0005737">
    <property type="term" value="C:cytoplasm"/>
    <property type="evidence" value="ECO:0007669"/>
    <property type="project" value="UniProtKB-SubCell"/>
</dbReference>
<comment type="domain">
    <text evidence="15">IleRS has two distinct active sites: one for aminoacylation and one for editing. The misactivated valine is translocated from the active site to the editing site, which sterically excludes the correctly activated isoleucine. The single editing site contains two valyl binding pockets, one specific for each substrate (Val-AMP or Val-tRNA(Ile)).</text>
</comment>
<proteinExistence type="inferred from homology"/>
<comment type="similarity">
    <text evidence="3 15">Belongs to the class-I aminoacyl-tRNA synthetase family. IleS type 2 subfamily.</text>
</comment>
<dbReference type="FunFam" id="3.40.50.620:FF:000063">
    <property type="entry name" value="Isoleucine--tRNA ligase"/>
    <property type="match status" value="1"/>
</dbReference>
<accession>A0A839QMF7</accession>
<dbReference type="SUPFAM" id="SSF47323">
    <property type="entry name" value="Anticodon-binding domain of a subclass of class I aminoacyl-tRNA synthetases"/>
    <property type="match status" value="1"/>
</dbReference>
<dbReference type="NCBIfam" id="TIGR00392">
    <property type="entry name" value="ileS"/>
    <property type="match status" value="1"/>
</dbReference>
<evidence type="ECO:0000256" key="1">
    <source>
        <dbReference type="ARBA" id="ARBA00001947"/>
    </source>
</evidence>
<feature type="domain" description="Methionyl/Valyl/Leucyl/Isoleucyl-tRNA synthetase anticodon-binding" evidence="18">
    <location>
        <begin position="742"/>
        <end position="880"/>
    </location>
</feature>
<dbReference type="HAMAP" id="MF_02003">
    <property type="entry name" value="Ile_tRNA_synth_type2"/>
    <property type="match status" value="1"/>
</dbReference>
<dbReference type="Pfam" id="PF19302">
    <property type="entry name" value="DUF5915"/>
    <property type="match status" value="1"/>
</dbReference>
<evidence type="ECO:0000256" key="10">
    <source>
        <dbReference type="ARBA" id="ARBA00022840"/>
    </source>
</evidence>
<evidence type="ECO:0000256" key="2">
    <source>
        <dbReference type="ARBA" id="ARBA00004496"/>
    </source>
</evidence>
<comment type="subcellular location">
    <subcellularLocation>
        <location evidence="2 15">Cytoplasm</location>
    </subcellularLocation>
</comment>
<name>A0A839QMF7_9MICC</name>
<dbReference type="GO" id="GO:0000049">
    <property type="term" value="F:tRNA binding"/>
    <property type="evidence" value="ECO:0007669"/>
    <property type="project" value="InterPro"/>
</dbReference>
<dbReference type="Gene3D" id="3.90.740.10">
    <property type="entry name" value="Valyl/Leucyl/Isoleucyl-tRNA synthetase, editing domain"/>
    <property type="match status" value="1"/>
</dbReference>
<dbReference type="PROSITE" id="PS00178">
    <property type="entry name" value="AA_TRNA_LIGASE_I"/>
    <property type="match status" value="1"/>
</dbReference>
<dbReference type="InterPro" id="IPR033709">
    <property type="entry name" value="Anticodon_Ile_ABEc"/>
</dbReference>
<dbReference type="InterPro" id="IPR013155">
    <property type="entry name" value="M/V/L/I-tRNA-synth_anticd-bd"/>
</dbReference>
<feature type="short sequence motif" description="'HIGH' region" evidence="15">
    <location>
        <begin position="62"/>
        <end position="72"/>
    </location>
</feature>
<evidence type="ECO:0000259" key="18">
    <source>
        <dbReference type="Pfam" id="PF08264"/>
    </source>
</evidence>
<keyword evidence="10 15" id="KW-0067">ATP-binding</keyword>
<feature type="short sequence motif" description="'KMSKS' region" evidence="15">
    <location>
        <begin position="653"/>
        <end position="657"/>
    </location>
</feature>
<dbReference type="CDD" id="cd07961">
    <property type="entry name" value="Anticodon_Ia_Ile_ABEc"/>
    <property type="match status" value="1"/>
</dbReference>
<keyword evidence="8 15" id="KW-0547">Nucleotide-binding</keyword>
<dbReference type="PANTHER" id="PTHR42780">
    <property type="entry name" value="SOLEUCYL-TRNA SYNTHETASE"/>
    <property type="match status" value="1"/>
</dbReference>
<feature type="compositionally biased region" description="Polar residues" evidence="16">
    <location>
        <begin position="1"/>
        <end position="17"/>
    </location>
</feature>
<keyword evidence="11 15" id="KW-0648">Protein biosynthesis</keyword>
<comment type="catalytic activity">
    <reaction evidence="14 15">
        <text>tRNA(Ile) + L-isoleucine + ATP = L-isoleucyl-tRNA(Ile) + AMP + diphosphate</text>
        <dbReference type="Rhea" id="RHEA:11060"/>
        <dbReference type="Rhea" id="RHEA-COMP:9666"/>
        <dbReference type="Rhea" id="RHEA-COMP:9695"/>
        <dbReference type="ChEBI" id="CHEBI:30616"/>
        <dbReference type="ChEBI" id="CHEBI:33019"/>
        <dbReference type="ChEBI" id="CHEBI:58045"/>
        <dbReference type="ChEBI" id="CHEBI:78442"/>
        <dbReference type="ChEBI" id="CHEBI:78528"/>
        <dbReference type="ChEBI" id="CHEBI:456215"/>
        <dbReference type="EC" id="6.1.1.5"/>
    </reaction>
</comment>
<dbReference type="Pfam" id="PF08264">
    <property type="entry name" value="Anticodon_1"/>
    <property type="match status" value="1"/>
</dbReference>
<evidence type="ECO:0000313" key="20">
    <source>
        <dbReference type="Proteomes" id="UP000523000"/>
    </source>
</evidence>
<evidence type="ECO:0000256" key="13">
    <source>
        <dbReference type="ARBA" id="ARBA00025217"/>
    </source>
</evidence>
<dbReference type="EMBL" id="JACHVS010000002">
    <property type="protein sequence ID" value="MBB2996950.1"/>
    <property type="molecule type" value="Genomic_DNA"/>
</dbReference>
<dbReference type="EC" id="6.1.1.5" evidence="15"/>
<comment type="cofactor">
    <cofactor evidence="1 15">
        <name>Zn(2+)</name>
        <dbReference type="ChEBI" id="CHEBI:29105"/>
    </cofactor>
</comment>
<evidence type="ECO:0000256" key="3">
    <source>
        <dbReference type="ARBA" id="ARBA00007078"/>
    </source>
</evidence>
<evidence type="ECO:0000256" key="8">
    <source>
        <dbReference type="ARBA" id="ARBA00022741"/>
    </source>
</evidence>
<evidence type="ECO:0000256" key="14">
    <source>
        <dbReference type="ARBA" id="ARBA00048359"/>
    </source>
</evidence>
<dbReference type="InterPro" id="IPR002300">
    <property type="entry name" value="aa-tRNA-synth_Ia"/>
</dbReference>
<dbReference type="GO" id="GO:0008270">
    <property type="term" value="F:zinc ion binding"/>
    <property type="evidence" value="ECO:0007669"/>
    <property type="project" value="UniProtKB-UniRule"/>
</dbReference>
<dbReference type="RefSeq" id="WP_183512521.1">
    <property type="nucleotide sequence ID" value="NZ_BAABGK010000109.1"/>
</dbReference>
<dbReference type="InterPro" id="IPR009008">
    <property type="entry name" value="Val/Leu/Ile-tRNA-synth_edit"/>
</dbReference>
<keyword evidence="20" id="KW-1185">Reference proteome</keyword>
<evidence type="ECO:0000256" key="4">
    <source>
        <dbReference type="ARBA" id="ARBA00011245"/>
    </source>
</evidence>
<evidence type="ECO:0000256" key="15">
    <source>
        <dbReference type="HAMAP-Rule" id="MF_02003"/>
    </source>
</evidence>
<sequence length="1102" mass="121588">MTTYPKASTDPHGTTPASPRFPEIEERVLKYWDGDGTFQASIDARPAGENGSNEFVFYDGPPFANGLPHYGHLLTGYAKDLVARYKTQRGHRVERRFGWDTHGLPAELEAMKQLGMTDKKQIEAMGIDKFNDACRSSVMKYAGEWQDYVTRQARWVDFENDYKTLNVEYMESVLWAFKQLHDKELTYQGFRVLPYCWKDETPLSNHELRMDDDVYKDRQDQTVTVAFPLLAGESAASQALAGVQALAWTTTPWTLPTNLALAVGPEVSYVVVPAGPNGVKASGATGSFLIASDLLGSYAKDLGFEDAAAAAEAVEATYAGIELAGIKYAPLWDTFVDDETYGTANAFQILLADYVTTTDGTGIVHQAPAYGEEDQKICEASGIPVVLSIDEGAKFLSVFAGGPLDAVVGVQVFEANKTITNILRDNARLVKQASYVHSYPHCWRCRTPLIYRAISSWYVEVTKIKDRMTELNQDINWIPGNVKDGQFGKWLANARDWSISRNRYWGSPIPVWQSDDPDYPRTDVYGSLAEMKADFGRLPVDNTGQVDLHRPFIDELTRPNPDDPTGKSTMRRVEDVLDVWFDSGSMPYAQVHYPFENEDWFNTHNPADFIVEYIGQTRGWFYMLHILSTALFDRPAFKNVISHGIVLGSDGQKMSKSLRNYPDVNEVLDRDGSDAMRWFLMASPILRGGNLVVTEQGIREGVRQVLLPMWNVWHFFSLYTNAANNGAGYEAKLSYSSTDPLDAYMLAATGELVREATAKLDGYDISDTAETIRQYMDTLTNWYVRRSRQRFFDEDTQAFDTLYTCLETLTRVSASLLPLASEEIWRGLTGGRSVHLADWPEAELFGTNVELVESMEATRRICSVGSSLRKGANLRVRLPLKGMTVVVEGAAALEGTFASIIAEELNLRSVTLLDASQADAGEFGISQKLVVNARAAGPRLGKNMQLAIKGSKSGDWSIDETGVVTAGGLSLEEHEYTLETVVEAGEGEAVIAAAVLPGGGFLVLDTEVTAELAAEGTARDMVRTIQQARKDADLAVGDRIRTVIQADAATLEALHANAALIKNETLTTGLVLEAGEEGKAPRVFVETLAQAEGATIESEPTS</sequence>
<feature type="domain" description="Aminoacyl-tRNA synthetase class Ia" evidence="17">
    <location>
        <begin position="28"/>
        <end position="687"/>
    </location>
</feature>
<feature type="region of interest" description="Disordered" evidence="16">
    <location>
        <begin position="1"/>
        <end position="20"/>
    </location>
</feature>
<dbReference type="AlphaFoldDB" id="A0A839QMF7"/>
<comment type="subunit">
    <text evidence="4 15">Monomer.</text>
</comment>
<evidence type="ECO:0000256" key="16">
    <source>
        <dbReference type="SAM" id="MobiDB-lite"/>
    </source>
</evidence>